<evidence type="ECO:0000256" key="1">
    <source>
        <dbReference type="SAM" id="MobiDB-lite"/>
    </source>
</evidence>
<feature type="region of interest" description="Disordered" evidence="1">
    <location>
        <begin position="1"/>
        <end position="148"/>
    </location>
</feature>
<feature type="compositionally biased region" description="Polar residues" evidence="1">
    <location>
        <begin position="10"/>
        <end position="20"/>
    </location>
</feature>
<reference evidence="3" key="1">
    <citation type="journal article" date="2023" name="Mol. Phylogenet. Evol.">
        <title>Genome-scale phylogeny and comparative genomics of the fungal order Sordariales.</title>
        <authorList>
            <person name="Hensen N."/>
            <person name="Bonometti L."/>
            <person name="Westerberg I."/>
            <person name="Brannstrom I.O."/>
            <person name="Guillou S."/>
            <person name="Cros-Aarteil S."/>
            <person name="Calhoun S."/>
            <person name="Haridas S."/>
            <person name="Kuo A."/>
            <person name="Mondo S."/>
            <person name="Pangilinan J."/>
            <person name="Riley R."/>
            <person name="LaButti K."/>
            <person name="Andreopoulos B."/>
            <person name="Lipzen A."/>
            <person name="Chen C."/>
            <person name="Yan M."/>
            <person name="Daum C."/>
            <person name="Ng V."/>
            <person name="Clum A."/>
            <person name="Steindorff A."/>
            <person name="Ohm R.A."/>
            <person name="Martin F."/>
            <person name="Silar P."/>
            <person name="Natvig D.O."/>
            <person name="Lalanne C."/>
            <person name="Gautier V."/>
            <person name="Ament-Velasquez S.L."/>
            <person name="Kruys A."/>
            <person name="Hutchinson M.I."/>
            <person name="Powell A.J."/>
            <person name="Barry K."/>
            <person name="Miller A.N."/>
            <person name="Grigoriev I.V."/>
            <person name="Debuchy R."/>
            <person name="Gladieux P."/>
            <person name="Hiltunen Thoren M."/>
            <person name="Johannesson H."/>
        </authorList>
    </citation>
    <scope>NUCLEOTIDE SEQUENCE [LARGE SCALE GENOMIC DNA]</scope>
    <source>
        <strain evidence="3">CBS 340.73</strain>
    </source>
</reference>
<gene>
    <name evidence="2" type="ORF">QBC46DRAFT_126381</name>
</gene>
<name>A0AAN6S4P1_9PEZI</name>
<sequence>MPEKTPNHVHGSSTSQSMTDKSPDSDVSPLTPMRADYFSVKSASPTPADRPCKVTFAAGGRDGDRGSSTSPGVSPGNSASSLGEGTATVGSSSRRASSNGSERPHTMSRKSSAASVSFRPPRNPSLPQGLPRKTDSKRLRESSPSPVT</sequence>
<dbReference type="AlphaFoldDB" id="A0AAN6S4P1"/>
<evidence type="ECO:0000313" key="2">
    <source>
        <dbReference type="EMBL" id="KAK3940340.1"/>
    </source>
</evidence>
<evidence type="ECO:0000313" key="3">
    <source>
        <dbReference type="Proteomes" id="UP001303473"/>
    </source>
</evidence>
<protein>
    <submittedName>
        <fullName evidence="2">Uncharacterized protein</fullName>
    </submittedName>
</protein>
<comment type="caution">
    <text evidence="2">The sequence shown here is derived from an EMBL/GenBank/DDBJ whole genome shotgun (WGS) entry which is preliminary data.</text>
</comment>
<keyword evidence="3" id="KW-1185">Reference proteome</keyword>
<proteinExistence type="predicted"/>
<feature type="compositionally biased region" description="Basic and acidic residues" evidence="1">
    <location>
        <begin position="132"/>
        <end position="141"/>
    </location>
</feature>
<feature type="compositionally biased region" description="Low complexity" evidence="1">
    <location>
        <begin position="90"/>
        <end position="101"/>
    </location>
</feature>
<dbReference type="EMBL" id="MU853797">
    <property type="protein sequence ID" value="KAK3940340.1"/>
    <property type="molecule type" value="Genomic_DNA"/>
</dbReference>
<accession>A0AAN6S4P1</accession>
<dbReference type="Proteomes" id="UP001303473">
    <property type="component" value="Unassembled WGS sequence"/>
</dbReference>
<feature type="compositionally biased region" description="Polar residues" evidence="1">
    <location>
        <begin position="69"/>
        <end position="83"/>
    </location>
</feature>
<organism evidence="2 3">
    <name type="scientific">Diplogelasinospora grovesii</name>
    <dbReference type="NCBI Taxonomy" id="303347"/>
    <lineage>
        <taxon>Eukaryota</taxon>
        <taxon>Fungi</taxon>
        <taxon>Dikarya</taxon>
        <taxon>Ascomycota</taxon>
        <taxon>Pezizomycotina</taxon>
        <taxon>Sordariomycetes</taxon>
        <taxon>Sordariomycetidae</taxon>
        <taxon>Sordariales</taxon>
        <taxon>Diplogelasinosporaceae</taxon>
        <taxon>Diplogelasinospora</taxon>
    </lineage>
</organism>